<dbReference type="InterPro" id="IPR011060">
    <property type="entry name" value="RibuloseP-bd_barrel"/>
</dbReference>
<dbReference type="InterPro" id="IPR013785">
    <property type="entry name" value="Aldolase_TIM"/>
</dbReference>
<evidence type="ECO:0000256" key="7">
    <source>
        <dbReference type="ARBA" id="ARBA00023141"/>
    </source>
</evidence>
<comment type="similarity">
    <text evidence="9">Belongs to the TrpF family.</text>
</comment>
<dbReference type="GO" id="GO:0004640">
    <property type="term" value="F:phosphoribosylanthranilate isomerase activity"/>
    <property type="evidence" value="ECO:0007669"/>
    <property type="project" value="UniProtKB-UniRule"/>
</dbReference>
<gene>
    <name evidence="11" type="primary">trpF_5</name>
    <name evidence="9" type="synonym">trpF</name>
    <name evidence="11" type="ORF">SAMEA3545359_02249</name>
</gene>
<organism evidence="11">
    <name type="scientific">uncultured Anaerotruncus sp</name>
    <dbReference type="NCBI Taxonomy" id="905011"/>
    <lineage>
        <taxon>Bacteria</taxon>
        <taxon>Bacillati</taxon>
        <taxon>Bacillota</taxon>
        <taxon>Clostridia</taxon>
        <taxon>Eubacteriales</taxon>
        <taxon>Oscillospiraceae</taxon>
        <taxon>Anaerotruncus</taxon>
        <taxon>environmental samples</taxon>
    </lineage>
</organism>
<reference evidence="11" key="1">
    <citation type="submission" date="2015-09" db="EMBL/GenBank/DDBJ databases">
        <authorList>
            <consortium name="Pathogen Informatics"/>
        </authorList>
    </citation>
    <scope>NUCLEOTIDE SEQUENCE</scope>
    <source>
        <strain evidence="11">2789STDY5834896</strain>
    </source>
</reference>
<dbReference type="Gene3D" id="3.20.20.70">
    <property type="entry name" value="Aldolase class I"/>
    <property type="match status" value="1"/>
</dbReference>
<dbReference type="InterPro" id="IPR044643">
    <property type="entry name" value="TrpF_fam"/>
</dbReference>
<sequence length="228" mass="24064">MITQIYSLKTVDEALACIEVGATNIGVNPTAKNSGKTFDEALAESKAIFDAVGDKATKVALTIDDTEEERTKIIETLHPDILHISGAEDDATPELVAELKAKYPGMKIMQAVPMTGPEAIDKAIAFSKFCDLLILDSVLTGVIGTGAAGVTHDWAWDKAIVDGASCPVIIAGGLGPDNVADAIKAVRPYGVDSLTKTNKNGTNLGEKDIEKVRLFCERAHATAKELGI</sequence>
<keyword evidence="8 9" id="KW-0413">Isomerase</keyword>
<dbReference type="Pfam" id="PF00697">
    <property type="entry name" value="PRAI"/>
    <property type="match status" value="1"/>
</dbReference>
<comment type="catalytic activity">
    <reaction evidence="1 9">
        <text>N-(5-phospho-beta-D-ribosyl)anthranilate = 1-(2-carboxyphenylamino)-1-deoxy-D-ribulose 5-phosphate</text>
        <dbReference type="Rhea" id="RHEA:21540"/>
        <dbReference type="ChEBI" id="CHEBI:18277"/>
        <dbReference type="ChEBI" id="CHEBI:58613"/>
        <dbReference type="EC" id="5.3.1.24"/>
    </reaction>
</comment>
<dbReference type="AlphaFoldDB" id="A0A1C6JJ81"/>
<evidence type="ECO:0000256" key="4">
    <source>
        <dbReference type="ARBA" id="ARBA00022272"/>
    </source>
</evidence>
<dbReference type="PANTHER" id="PTHR42894:SF1">
    <property type="entry name" value="N-(5'-PHOSPHORIBOSYL)ANTHRANILATE ISOMERASE"/>
    <property type="match status" value="1"/>
</dbReference>
<dbReference type="UniPathway" id="UPA00035">
    <property type="reaction ID" value="UER00042"/>
</dbReference>
<keyword evidence="6 9" id="KW-0822">Tryptophan biosynthesis</keyword>
<dbReference type="InterPro" id="IPR001240">
    <property type="entry name" value="PRAI_dom"/>
</dbReference>
<evidence type="ECO:0000256" key="6">
    <source>
        <dbReference type="ARBA" id="ARBA00022822"/>
    </source>
</evidence>
<evidence type="ECO:0000256" key="9">
    <source>
        <dbReference type="HAMAP-Rule" id="MF_00135"/>
    </source>
</evidence>
<dbReference type="PANTHER" id="PTHR42894">
    <property type="entry name" value="N-(5'-PHOSPHORIBOSYL)ANTHRANILATE ISOMERASE"/>
    <property type="match status" value="1"/>
</dbReference>
<dbReference type="GO" id="GO:0000162">
    <property type="term" value="P:L-tryptophan biosynthetic process"/>
    <property type="evidence" value="ECO:0007669"/>
    <property type="project" value="UniProtKB-UniRule"/>
</dbReference>
<name>A0A1C6JJ81_9FIRM</name>
<evidence type="ECO:0000313" key="11">
    <source>
        <dbReference type="EMBL" id="SCJ82028.1"/>
    </source>
</evidence>
<keyword evidence="5 9" id="KW-0028">Amino-acid biosynthesis</keyword>
<keyword evidence="7 9" id="KW-0057">Aromatic amino acid biosynthesis</keyword>
<dbReference type="EMBL" id="FMHG01000001">
    <property type="protein sequence ID" value="SCJ82028.1"/>
    <property type="molecule type" value="Genomic_DNA"/>
</dbReference>
<evidence type="ECO:0000256" key="8">
    <source>
        <dbReference type="ARBA" id="ARBA00023235"/>
    </source>
</evidence>
<accession>A0A1C6JJ81</accession>
<evidence type="ECO:0000259" key="10">
    <source>
        <dbReference type="Pfam" id="PF00697"/>
    </source>
</evidence>
<protein>
    <recommendedName>
        <fullName evidence="4 9">N-(5'-phosphoribosyl)anthranilate isomerase</fullName>
        <shortName evidence="9">PRAI</shortName>
        <ecNumber evidence="3 9">5.3.1.24</ecNumber>
    </recommendedName>
</protein>
<proteinExistence type="inferred from homology"/>
<evidence type="ECO:0000256" key="1">
    <source>
        <dbReference type="ARBA" id="ARBA00001164"/>
    </source>
</evidence>
<dbReference type="HAMAP" id="MF_00135">
    <property type="entry name" value="PRAI"/>
    <property type="match status" value="1"/>
</dbReference>
<evidence type="ECO:0000256" key="2">
    <source>
        <dbReference type="ARBA" id="ARBA00004664"/>
    </source>
</evidence>
<evidence type="ECO:0000256" key="5">
    <source>
        <dbReference type="ARBA" id="ARBA00022605"/>
    </source>
</evidence>
<dbReference type="SUPFAM" id="SSF51366">
    <property type="entry name" value="Ribulose-phoshate binding barrel"/>
    <property type="match status" value="1"/>
</dbReference>
<feature type="domain" description="N-(5'phosphoribosyl) anthranilate isomerase (PRAI)" evidence="10">
    <location>
        <begin position="7"/>
        <end position="217"/>
    </location>
</feature>
<comment type="pathway">
    <text evidence="2 9">Amino-acid biosynthesis; L-tryptophan biosynthesis; L-tryptophan from chorismate: step 3/5.</text>
</comment>
<dbReference type="CDD" id="cd00405">
    <property type="entry name" value="PRAI"/>
    <property type="match status" value="1"/>
</dbReference>
<dbReference type="EC" id="5.3.1.24" evidence="3 9"/>
<evidence type="ECO:0000256" key="3">
    <source>
        <dbReference type="ARBA" id="ARBA00012572"/>
    </source>
</evidence>